<protein>
    <recommendedName>
        <fullName evidence="3">FAD/NAD(P)-binding domain-containing protein</fullName>
    </recommendedName>
</protein>
<reference evidence="1" key="1">
    <citation type="submission" date="2022-01" db="EMBL/GenBank/DDBJ databases">
        <title>Comparative genomics reveals a dynamic genome evolution in the ectomycorrhizal milk-cap (Lactarius) mushrooms.</title>
        <authorList>
            <consortium name="DOE Joint Genome Institute"/>
            <person name="Lebreton A."/>
            <person name="Tang N."/>
            <person name="Kuo A."/>
            <person name="LaButti K."/>
            <person name="Drula E."/>
            <person name="Barry K."/>
            <person name="Clum A."/>
            <person name="Lipzen A."/>
            <person name="Mousain D."/>
            <person name="Ng V."/>
            <person name="Wang R."/>
            <person name="Wang X."/>
            <person name="Dai Y."/>
            <person name="Henrissat B."/>
            <person name="Grigoriev I.V."/>
            <person name="Guerin-Laguette A."/>
            <person name="Yu F."/>
            <person name="Martin F.M."/>
        </authorList>
    </citation>
    <scope>NUCLEOTIDE SEQUENCE</scope>
    <source>
        <strain evidence="1">QP</strain>
    </source>
</reference>
<comment type="caution">
    <text evidence="1">The sequence shown here is derived from an EMBL/GenBank/DDBJ whole genome shotgun (WGS) entry which is preliminary data.</text>
</comment>
<dbReference type="Gene3D" id="3.50.50.60">
    <property type="entry name" value="FAD/NAD(P)-binding domain"/>
    <property type="match status" value="1"/>
</dbReference>
<dbReference type="Proteomes" id="UP001201163">
    <property type="component" value="Unassembled WGS sequence"/>
</dbReference>
<name>A0AAD4QBR2_9AGAM</name>
<dbReference type="SUPFAM" id="SSF51905">
    <property type="entry name" value="FAD/NAD(P)-binding domain"/>
    <property type="match status" value="1"/>
</dbReference>
<dbReference type="AlphaFoldDB" id="A0AAD4QBR2"/>
<accession>A0AAD4QBR2</accession>
<gene>
    <name evidence="1" type="ORF">EDB92DRAFT_1934549</name>
</gene>
<keyword evidence="2" id="KW-1185">Reference proteome</keyword>
<proteinExistence type="predicted"/>
<sequence>MAPLNLAFICEGPSSFYVASRLLSRFPQNDTLSSQLRIHNCMHKFDQVAKDPCLRFFGNVQVGPQTPPTIPHALPISLSSLKSHYTPPCLPTYTQHPSRRVPPPLHETEHVSIIGQGYIALDVARMLLTPPAVLAKYDYPRARARRPAPLRRALCLHHRSARALQAAFTAKEPRELTALDGTSMLPLVPELLGPPTPDAKLTRQQSRLLQLLQQQRVSPELGHSRTKTWSLDFFRSPTSLSTAPGSQQLALTRVTTVQHIDLVVTALGYHADPAAAYVDPGHGHLRTGRGGRVLDARGARYGTSMRPADYADAREAPAAENSEDTLVADDTVDLESVSVEVEEGVRARRILRYDKWKKIDAE</sequence>
<dbReference type="InterPro" id="IPR036188">
    <property type="entry name" value="FAD/NAD-bd_sf"/>
</dbReference>
<organism evidence="1 2">
    <name type="scientific">Lactarius akahatsu</name>
    <dbReference type="NCBI Taxonomy" id="416441"/>
    <lineage>
        <taxon>Eukaryota</taxon>
        <taxon>Fungi</taxon>
        <taxon>Dikarya</taxon>
        <taxon>Basidiomycota</taxon>
        <taxon>Agaricomycotina</taxon>
        <taxon>Agaricomycetes</taxon>
        <taxon>Russulales</taxon>
        <taxon>Russulaceae</taxon>
        <taxon>Lactarius</taxon>
    </lineage>
</organism>
<evidence type="ECO:0000313" key="2">
    <source>
        <dbReference type="Proteomes" id="UP001201163"/>
    </source>
</evidence>
<evidence type="ECO:0000313" key="1">
    <source>
        <dbReference type="EMBL" id="KAH8993482.1"/>
    </source>
</evidence>
<evidence type="ECO:0008006" key="3">
    <source>
        <dbReference type="Google" id="ProtNLM"/>
    </source>
</evidence>
<dbReference type="EMBL" id="JAKELL010000018">
    <property type="protein sequence ID" value="KAH8993482.1"/>
    <property type="molecule type" value="Genomic_DNA"/>
</dbReference>